<name>A0A4R1S1W2_HYDET</name>
<keyword evidence="4 5" id="KW-0660">Purine salvage</keyword>
<keyword evidence="2 5" id="KW-0328">Glycosyltransferase</keyword>
<evidence type="ECO:0000256" key="2">
    <source>
        <dbReference type="ARBA" id="ARBA00022676"/>
    </source>
</evidence>
<organism evidence="8 9">
    <name type="scientific">Hydrogenispora ethanolica</name>
    <dbReference type="NCBI Taxonomy" id="1082276"/>
    <lineage>
        <taxon>Bacteria</taxon>
        <taxon>Bacillati</taxon>
        <taxon>Bacillota</taxon>
        <taxon>Hydrogenispora</taxon>
    </lineage>
</organism>
<evidence type="ECO:0000313" key="8">
    <source>
        <dbReference type="EMBL" id="TCL73146.1"/>
    </source>
</evidence>
<dbReference type="PANTHER" id="PTHR43864">
    <property type="entry name" value="HYPOXANTHINE/GUANINE PHOSPHORIBOSYLTRANSFERASE"/>
    <property type="match status" value="1"/>
</dbReference>
<dbReference type="OrthoDB" id="9790678at2"/>
<evidence type="ECO:0000313" key="9">
    <source>
        <dbReference type="Proteomes" id="UP000295008"/>
    </source>
</evidence>
<comment type="caution">
    <text evidence="8">The sequence shown here is derived from an EMBL/GenBank/DDBJ whole genome shotgun (WGS) entry which is preliminary data.</text>
</comment>
<feature type="binding site" evidence="5">
    <location>
        <position position="27"/>
    </location>
    <ligand>
        <name>xanthine</name>
        <dbReference type="ChEBI" id="CHEBI:17712"/>
    </ligand>
</feature>
<keyword evidence="3 5" id="KW-0808">Transferase</keyword>
<evidence type="ECO:0000259" key="7">
    <source>
        <dbReference type="Pfam" id="PF00156"/>
    </source>
</evidence>
<dbReference type="HAMAP" id="MF_01184">
    <property type="entry name" value="XPRTase"/>
    <property type="match status" value="1"/>
</dbReference>
<dbReference type="InterPro" id="IPR050118">
    <property type="entry name" value="Pur/Pyrimidine_PRTase"/>
</dbReference>
<feature type="binding site" evidence="5">
    <location>
        <position position="156"/>
    </location>
    <ligand>
        <name>xanthine</name>
        <dbReference type="ChEBI" id="CHEBI:17712"/>
    </ligand>
</feature>
<dbReference type="EMBL" id="SLUN01000005">
    <property type="protein sequence ID" value="TCL73146.1"/>
    <property type="molecule type" value="Genomic_DNA"/>
</dbReference>
<comment type="catalytic activity">
    <reaction evidence="5">
        <text>XMP + diphosphate = xanthine + 5-phospho-alpha-D-ribose 1-diphosphate</text>
        <dbReference type="Rhea" id="RHEA:10800"/>
        <dbReference type="ChEBI" id="CHEBI:17712"/>
        <dbReference type="ChEBI" id="CHEBI:33019"/>
        <dbReference type="ChEBI" id="CHEBI:57464"/>
        <dbReference type="ChEBI" id="CHEBI:58017"/>
        <dbReference type="EC" id="2.4.2.22"/>
    </reaction>
</comment>
<dbReference type="GO" id="GO:0032265">
    <property type="term" value="P:XMP salvage"/>
    <property type="evidence" value="ECO:0007669"/>
    <property type="project" value="UniProtKB-UniRule"/>
</dbReference>
<evidence type="ECO:0000256" key="4">
    <source>
        <dbReference type="ARBA" id="ARBA00022726"/>
    </source>
</evidence>
<dbReference type="EC" id="2.4.2.22" evidence="5 6"/>
<dbReference type="GO" id="GO:0000310">
    <property type="term" value="F:xanthine phosphoribosyltransferase activity"/>
    <property type="evidence" value="ECO:0007669"/>
    <property type="project" value="UniProtKB-UniRule"/>
</dbReference>
<proteinExistence type="inferred from homology"/>
<dbReference type="CDD" id="cd06223">
    <property type="entry name" value="PRTases_typeI"/>
    <property type="match status" value="1"/>
</dbReference>
<evidence type="ECO:0000256" key="3">
    <source>
        <dbReference type="ARBA" id="ARBA00022679"/>
    </source>
</evidence>
<feature type="domain" description="Phosphoribosyltransferase" evidence="7">
    <location>
        <begin position="36"/>
        <end position="157"/>
    </location>
</feature>
<evidence type="ECO:0000256" key="1">
    <source>
        <dbReference type="ARBA" id="ARBA00022490"/>
    </source>
</evidence>
<evidence type="ECO:0000256" key="6">
    <source>
        <dbReference type="NCBIfam" id="TIGR01744"/>
    </source>
</evidence>
<comment type="similarity">
    <text evidence="5">Belongs to the purine/pyrimidine phosphoribosyltransferase family. Xpt subfamily.</text>
</comment>
<feature type="binding site" evidence="5">
    <location>
        <position position="20"/>
    </location>
    <ligand>
        <name>xanthine</name>
        <dbReference type="ChEBI" id="CHEBI:17712"/>
    </ligand>
</feature>
<accession>A0A4R1S1W2</accession>
<dbReference type="GO" id="GO:0046110">
    <property type="term" value="P:xanthine metabolic process"/>
    <property type="evidence" value="ECO:0007669"/>
    <property type="project" value="UniProtKB-UniRule"/>
</dbReference>
<comment type="function">
    <text evidence="5">Converts the preformed base xanthine, a product of nucleic acid breakdown, to xanthosine 5'-monophosphate (XMP), so it can be reused for RNA or DNA synthesis.</text>
</comment>
<dbReference type="AlphaFoldDB" id="A0A4R1S1W2"/>
<comment type="subunit">
    <text evidence="5">Homodimer.</text>
</comment>
<dbReference type="InterPro" id="IPR010079">
    <property type="entry name" value="Xanthine_PRibTrfase"/>
</dbReference>
<gene>
    <name evidence="5" type="primary">xpt</name>
    <name evidence="8" type="ORF">EDC14_10058</name>
</gene>
<dbReference type="UniPathway" id="UPA00602">
    <property type="reaction ID" value="UER00658"/>
</dbReference>
<dbReference type="NCBIfam" id="TIGR01744">
    <property type="entry name" value="XPRTase"/>
    <property type="match status" value="1"/>
</dbReference>
<dbReference type="InterPro" id="IPR000836">
    <property type="entry name" value="PRTase_dom"/>
</dbReference>
<sequence>MQLLKDMIVTKGRVDSEHILKVDGFLNHQIDVQFLNEIGKEFKERFKDQPVTKILTIEASGIAVACMVAQYFEVPVIFAKKTESKNLDAATYESQVYSFTKDRYYKIRVSKRYLGSEDKVLIIDDFLANGQAVLGLKEIVDQAGAELVGVGIVIEKGFQQGGKLVRDQGIRVESLAIIESMKPGEVVFRP</sequence>
<dbReference type="Pfam" id="PF00156">
    <property type="entry name" value="Pribosyltran"/>
    <property type="match status" value="1"/>
</dbReference>
<dbReference type="NCBIfam" id="NF006671">
    <property type="entry name" value="PRK09219.1"/>
    <property type="match status" value="1"/>
</dbReference>
<keyword evidence="9" id="KW-1185">Reference proteome</keyword>
<dbReference type="Gene3D" id="3.40.50.2020">
    <property type="match status" value="1"/>
</dbReference>
<dbReference type="PANTHER" id="PTHR43864:SF1">
    <property type="entry name" value="XANTHINE PHOSPHORIBOSYLTRANSFERASE"/>
    <property type="match status" value="1"/>
</dbReference>
<dbReference type="Proteomes" id="UP000295008">
    <property type="component" value="Unassembled WGS sequence"/>
</dbReference>
<evidence type="ECO:0000256" key="5">
    <source>
        <dbReference type="HAMAP-Rule" id="MF_01184"/>
    </source>
</evidence>
<dbReference type="SUPFAM" id="SSF53271">
    <property type="entry name" value="PRTase-like"/>
    <property type="match status" value="1"/>
</dbReference>
<comment type="pathway">
    <text evidence="5">Purine metabolism; XMP biosynthesis via salvage pathway; XMP from xanthine: step 1/1.</text>
</comment>
<dbReference type="RefSeq" id="WP_132013307.1">
    <property type="nucleotide sequence ID" value="NZ_SLUN01000005.1"/>
</dbReference>
<comment type="subcellular location">
    <subcellularLocation>
        <location evidence="5">Cytoplasm</location>
    </subcellularLocation>
</comment>
<dbReference type="GO" id="GO:0006166">
    <property type="term" value="P:purine ribonucleoside salvage"/>
    <property type="evidence" value="ECO:0007669"/>
    <property type="project" value="UniProtKB-KW"/>
</dbReference>
<reference evidence="8 9" key="1">
    <citation type="submission" date="2019-03" db="EMBL/GenBank/DDBJ databases">
        <title>Genomic Encyclopedia of Type Strains, Phase IV (KMG-IV): sequencing the most valuable type-strain genomes for metagenomic binning, comparative biology and taxonomic classification.</title>
        <authorList>
            <person name="Goeker M."/>
        </authorList>
    </citation>
    <scope>NUCLEOTIDE SEQUENCE [LARGE SCALE GENOMIC DNA]</scope>
    <source>
        <strain evidence="8 9">LX-B</strain>
    </source>
</reference>
<dbReference type="InterPro" id="IPR029057">
    <property type="entry name" value="PRTase-like"/>
</dbReference>
<keyword evidence="1 5" id="KW-0963">Cytoplasm</keyword>
<protein>
    <recommendedName>
        <fullName evidence="5 6">Xanthine phosphoribosyltransferase</fullName>
        <shortName evidence="5">XPRTase</shortName>
        <ecNumber evidence="5 6">2.4.2.22</ecNumber>
    </recommendedName>
</protein>
<dbReference type="GO" id="GO:0005737">
    <property type="term" value="C:cytoplasm"/>
    <property type="evidence" value="ECO:0007669"/>
    <property type="project" value="UniProtKB-SubCell"/>
</dbReference>
<feature type="binding site" evidence="5">
    <location>
        <begin position="128"/>
        <end position="132"/>
    </location>
    <ligand>
        <name>5-phospho-alpha-D-ribose 1-diphosphate</name>
        <dbReference type="ChEBI" id="CHEBI:58017"/>
    </ligand>
</feature>